<dbReference type="AlphaFoldDB" id="A0A940PH29"/>
<dbReference type="Proteomes" id="UP000674938">
    <property type="component" value="Unassembled WGS sequence"/>
</dbReference>
<evidence type="ECO:0000313" key="4">
    <source>
        <dbReference type="Proteomes" id="UP000674938"/>
    </source>
</evidence>
<organism evidence="3 4">
    <name type="scientific">Vagococcus allomyrinae</name>
    <dbReference type="NCBI Taxonomy" id="2794353"/>
    <lineage>
        <taxon>Bacteria</taxon>
        <taxon>Bacillati</taxon>
        <taxon>Bacillota</taxon>
        <taxon>Bacilli</taxon>
        <taxon>Lactobacillales</taxon>
        <taxon>Enterococcaceae</taxon>
        <taxon>Vagococcus</taxon>
    </lineage>
</organism>
<evidence type="ECO:0000256" key="1">
    <source>
        <dbReference type="ARBA" id="ARBA00008522"/>
    </source>
</evidence>
<dbReference type="InterPro" id="IPR003791">
    <property type="entry name" value="UPF0178"/>
</dbReference>
<keyword evidence="4" id="KW-1185">Reference proteome</keyword>
<dbReference type="PANTHER" id="PTHR35146:SF1">
    <property type="entry name" value="UPF0178 PROTEIN YAII"/>
    <property type="match status" value="1"/>
</dbReference>
<dbReference type="PANTHER" id="PTHR35146">
    <property type="entry name" value="UPF0178 PROTEIN YAII"/>
    <property type="match status" value="1"/>
</dbReference>
<protein>
    <recommendedName>
        <fullName evidence="2">UPF0178 protein I6N95_20545</fullName>
    </recommendedName>
</protein>
<dbReference type="Pfam" id="PF02639">
    <property type="entry name" value="DUF188"/>
    <property type="match status" value="1"/>
</dbReference>
<gene>
    <name evidence="3" type="ORF">I6N95_20545</name>
</gene>
<evidence type="ECO:0000313" key="3">
    <source>
        <dbReference type="EMBL" id="MBP1043416.1"/>
    </source>
</evidence>
<comment type="similarity">
    <text evidence="1 2">Belongs to the UPF0178 family.</text>
</comment>
<sequence length="151" mass="17024">MEIYIDGDACPVKEEIYRDAKAAGIQVTLVTSLSHFSGKELPDNVKVVYVDEGADSADYRIVALTKPGDMLITQDYGLASLVLPKGVRVMHHLGYEYTQENIGQLLESRYVGAQLRKGGQRTKGPKKYTTSDREKFRKNFKKILKERPTKK</sequence>
<name>A0A940PH29_9ENTE</name>
<evidence type="ECO:0000256" key="2">
    <source>
        <dbReference type="HAMAP-Rule" id="MF_00489"/>
    </source>
</evidence>
<dbReference type="NCBIfam" id="NF001095">
    <property type="entry name" value="PRK00124.1"/>
    <property type="match status" value="1"/>
</dbReference>
<dbReference type="RefSeq" id="WP_209531229.1">
    <property type="nucleotide sequence ID" value="NZ_JAEEGA010000016.1"/>
</dbReference>
<accession>A0A940PH29</accession>
<reference evidence="3" key="1">
    <citation type="submission" date="2020-12" db="EMBL/GenBank/DDBJ databases">
        <title>Vagococcus allomyrinae sp. nov. and Enterococcus lavae sp. nov., isolated from the larvae of Allomyrina dichotoma.</title>
        <authorList>
            <person name="Lee S.D."/>
        </authorList>
    </citation>
    <scope>NUCLEOTIDE SEQUENCE</scope>
    <source>
        <strain evidence="3">BWB3-3</strain>
    </source>
</reference>
<proteinExistence type="inferred from homology"/>
<dbReference type="HAMAP" id="MF_00489">
    <property type="entry name" value="UPF0178"/>
    <property type="match status" value="1"/>
</dbReference>
<comment type="caution">
    <text evidence="3">The sequence shown here is derived from an EMBL/GenBank/DDBJ whole genome shotgun (WGS) entry which is preliminary data.</text>
</comment>
<dbReference type="EMBL" id="JAEEGA010000016">
    <property type="protein sequence ID" value="MBP1043416.1"/>
    <property type="molecule type" value="Genomic_DNA"/>
</dbReference>